<keyword evidence="1" id="KW-0732">Signal</keyword>
<sequence length="621" mass="66571">MKLKTLHVAISIALATSALSLVGCVTESEVASGSGLDVKFTAVELPADSITKNVVQATPSVEINSDVQSLSYTKLMATGETNNGETFGAVKDYLGNPIQFADTSAYICNGTNDGVGSGLDYFSILQKGGNIYMVSQFECQIGAMYKSELEQDAITGALSVKANSLEFIDQSPEFGGFVHCAGQTTPWNSHLGSEEYESDARAVEASADPVTGLTGNPYYDETAKFWANDGTKLNPYYYGWSPEVQVSDTGVPTYMKHYSMGRFSHELSYVMPDKKTVYLSDDGTNVGLFMFIADTAEDLSSGTLYAAKWNQTNSTGLGKATINWINLGHADSSTIRNVIDPDGDVTTNDAPVFSDIFSTTAPDATTGACVAGYTAINTTAGNECLQLKDINGDTVVDAADEAIASRLETRRFAAMKGATTEFRKEEGITFNARDSKLYVAMSEIARGMEDNMKNGVAETKYDIGGNNDITLDYNKCGGVYELDVAADALIGSDYVVQNMHGLVAGTPTDYSANPALSANSCDINGIASPDNVTFLADSDILVIGEDTSKHENNMIWAYNIKDKTLDRIFTTPLGAETTSPFWHKNVNGHGYMTTVAQHPDLTTDLNGESEAGVIGTFDFNK</sequence>
<dbReference type="Proteomes" id="UP001222275">
    <property type="component" value="Chromosome"/>
</dbReference>
<feature type="chain" id="PRO_5045151196" evidence="1">
    <location>
        <begin position="21"/>
        <end position="621"/>
    </location>
</feature>
<dbReference type="RefSeq" id="WP_275594654.1">
    <property type="nucleotide sequence ID" value="NZ_CP102381.1"/>
</dbReference>
<organism evidence="2 3">
    <name type="scientific">Thiomicrorhabdus lithotrophica</name>
    <dbReference type="NCBI Taxonomy" id="2949997"/>
    <lineage>
        <taxon>Bacteria</taxon>
        <taxon>Pseudomonadati</taxon>
        <taxon>Pseudomonadota</taxon>
        <taxon>Gammaproteobacteria</taxon>
        <taxon>Thiotrichales</taxon>
        <taxon>Piscirickettsiaceae</taxon>
        <taxon>Thiomicrorhabdus</taxon>
    </lineage>
</organism>
<dbReference type="EMBL" id="CP102381">
    <property type="protein sequence ID" value="WEJ62397.1"/>
    <property type="molecule type" value="Genomic_DNA"/>
</dbReference>
<dbReference type="PROSITE" id="PS51257">
    <property type="entry name" value="PROKAR_LIPOPROTEIN"/>
    <property type="match status" value="1"/>
</dbReference>
<reference evidence="2 3" key="1">
    <citation type="submission" date="2022-06" db="EMBL/GenBank/DDBJ databases">
        <title>Thiomicrohabdus sp. nov, an obligately chemolithoautotrophic, sulfur-oxidizing bacterium isolated from beach of Guanyin Mountain. Amoy.</title>
        <authorList>
            <person name="Zhu H."/>
        </authorList>
    </citation>
    <scope>NUCLEOTIDE SEQUENCE [LARGE SCALE GENOMIC DNA]</scope>
    <source>
        <strain evidence="2 3">XGS-01</strain>
    </source>
</reference>
<gene>
    <name evidence="2" type="ORF">NR989_10300</name>
</gene>
<keyword evidence="3" id="KW-1185">Reference proteome</keyword>
<dbReference type="InterPro" id="IPR008557">
    <property type="entry name" value="PhoX"/>
</dbReference>
<dbReference type="Pfam" id="PF05787">
    <property type="entry name" value="PhoX"/>
    <property type="match status" value="1"/>
</dbReference>
<proteinExistence type="predicted"/>
<accession>A0ABY8CA46</accession>
<feature type="signal peptide" evidence="1">
    <location>
        <begin position="1"/>
        <end position="20"/>
    </location>
</feature>
<dbReference type="PANTHER" id="PTHR35399:SF2">
    <property type="entry name" value="DUF839 DOMAIN-CONTAINING PROTEIN"/>
    <property type="match status" value="1"/>
</dbReference>
<evidence type="ECO:0000256" key="1">
    <source>
        <dbReference type="SAM" id="SignalP"/>
    </source>
</evidence>
<evidence type="ECO:0000313" key="2">
    <source>
        <dbReference type="EMBL" id="WEJ62397.1"/>
    </source>
</evidence>
<protein>
    <submittedName>
        <fullName evidence="2">DUF839 domain-containing protein</fullName>
    </submittedName>
</protein>
<name>A0ABY8CA46_9GAMM</name>
<evidence type="ECO:0000313" key="3">
    <source>
        <dbReference type="Proteomes" id="UP001222275"/>
    </source>
</evidence>
<dbReference type="PANTHER" id="PTHR35399">
    <property type="entry name" value="SLR8030 PROTEIN"/>
    <property type="match status" value="1"/>
</dbReference>